<dbReference type="OrthoDB" id="6500128at2759"/>
<keyword evidence="10 13" id="KW-0472">Membrane</keyword>
<feature type="domain" description="ABC transporter" evidence="14">
    <location>
        <begin position="480"/>
        <end position="707"/>
    </location>
</feature>
<evidence type="ECO:0000313" key="16">
    <source>
        <dbReference type="EMBL" id="KAG7389316.1"/>
    </source>
</evidence>
<dbReference type="InterPro" id="IPR003439">
    <property type="entry name" value="ABC_transporter-like_ATP-bd"/>
</dbReference>
<feature type="compositionally biased region" description="Basic and acidic residues" evidence="12">
    <location>
        <begin position="714"/>
        <end position="727"/>
    </location>
</feature>
<evidence type="ECO:0000256" key="2">
    <source>
        <dbReference type="ARBA" id="ARBA00004651"/>
    </source>
</evidence>
<evidence type="ECO:0000256" key="5">
    <source>
        <dbReference type="ARBA" id="ARBA00022692"/>
    </source>
</evidence>
<dbReference type="GO" id="GO:0005774">
    <property type="term" value="C:vacuolar membrane"/>
    <property type="evidence" value="ECO:0007669"/>
    <property type="project" value="UniProtKB-SubCell"/>
</dbReference>
<gene>
    <name evidence="16" type="ORF">PHYPSEUDO_010651</name>
</gene>
<dbReference type="PROSITE" id="PS50893">
    <property type="entry name" value="ABC_TRANSPORTER_2"/>
    <property type="match status" value="2"/>
</dbReference>
<feature type="transmembrane region" description="Helical" evidence="13">
    <location>
        <begin position="846"/>
        <end position="870"/>
    </location>
</feature>
<evidence type="ECO:0000256" key="4">
    <source>
        <dbReference type="ARBA" id="ARBA00022475"/>
    </source>
</evidence>
<dbReference type="Pfam" id="PF00005">
    <property type="entry name" value="ABC_tran"/>
    <property type="match status" value="2"/>
</dbReference>
<evidence type="ECO:0000256" key="12">
    <source>
        <dbReference type="SAM" id="MobiDB-lite"/>
    </source>
</evidence>
<feature type="domain" description="ABC transmembrane type-1" evidence="15">
    <location>
        <begin position="147"/>
        <end position="435"/>
    </location>
</feature>
<dbReference type="FunFam" id="3.40.50.300:FF:002145">
    <property type="entry name" value="ABC transporter (MsbA subfamily)"/>
    <property type="match status" value="1"/>
</dbReference>
<dbReference type="InterPro" id="IPR003593">
    <property type="entry name" value="AAA+_ATPase"/>
</dbReference>
<keyword evidence="4" id="KW-1003">Cell membrane</keyword>
<sequence length="1366" mass="151732">MPLRTPREGDAGAKGAPQGRTTEYGTFSRAQEPAQPAPKAQQKTTSTAPALEAKAPPAPAAPPPPLHPESPSTAWWRKLFFEFFDKKRLDSELDASQVWELTAEHTSAEASAAFRDVYAQSRTCRGRCRLKSAIIRTHRWRLAACWALQLASLLCDACTPVLLYLLLAMAISREYTQTQLYALLGLLYVTALGEVLLHCHSHFLGFKINIKIMGALRALVFENTISQPQHIPGHAAGSYDSESGKKRMAEVAHLYAEDVVNVAKMVTHLQFLWRSVLQIVFELCILVQVIGIQFKPVAIAFLFMAVFAKFLSAVGSRLRRKLQKKVEARLNVIHECFKGIQMVKLNAWEDKMQEKIERARKEENRERRNVNVVAALQYCVGVDSPNLASIFIFGWVALQDTSALSPARVFPALLLLRRIKTHFSNIARLFDLASKGQASFCKIDCYLNECDAKACARDQVEDSQLPQLTNAGSSAPATVVAMEHACFGQSAEEGKALLANVSFRLRRGQLAMIQGKAGAGKSTVLNALLGDIKCLDGNVFIAGDCRVAYCAQEPWLQTLSIRENILFGSAFDYKKYWCVVEACCLKDDLRMLPEGDNTPVGPKGINLSGGQRSRIALARACYADADVYLLDCPFASVDAIVQNEIFAKCIVELLRFKTVLMVTHNRELSSSSFVDHILRVEDLTIVVESAEKGWEVGRHPSRRVDPRNSLPPWKSEDPQNDKKETPHPRGLALWEPAALQLSSPAMLVRPKSTKAPVTSVNTQVPVTSECVGIKVARKFKWKEDWFSIKTWKMLLKGGKCIRYHIPAKLFLFLYAFAVTAKDVFLMKWSDRVDHGDVSSMEHSANVYAVLVISSMVSGFVSSVLHAYAMVNSANSMFHEMTAALLRAPMTFFYSTPVGELFNRYFNDVRVLDTTFALAFMAMFRSAVTILAADGILWYFTGIAGTSILLIVVYVIKEFMTLGFLVGLLQLSFRAEAANLNFISEALDGSATIRAFGRKQINRFRVEHGVLSDDLMKGQYHTEAFNSFVLIRCDRVLGIHMLLLMFLLSMHNVSPAELGLMLYYVFTINSDVYTLSSKLLEVALCLLNVERVRKYGLIEPELQSYEGNPLTIPASWPHRGDVVFEHVSFSYATSSSDKPSGEKQSLALCDVSFSVQGGEKIGVVGRTGSGKSSLAMALFRVHGLSKGRILVDGLDASLLTLNALRTNVCIIPQSPLFYRCSVRNYLDLFNEFGDVALLDALRRCGLRGSMANLEAELSDNGENWSLGERQMLCLARAVLRPSRIVVLDESFSAVDQANQSTLLNVLDTAFRDSTLFLITHRLDDVLQFDKILVMQEGQAVEFGPAEDLAADPGSAFYEFLETTLLTY</sequence>
<feature type="transmembrane region" description="Helical" evidence="13">
    <location>
        <begin position="179"/>
        <end position="197"/>
    </location>
</feature>
<feature type="compositionally biased region" description="Basic and acidic residues" evidence="12">
    <location>
        <begin position="697"/>
        <end position="706"/>
    </location>
</feature>
<feature type="domain" description="ABC transmembrane type-1" evidence="15">
    <location>
        <begin position="809"/>
        <end position="1083"/>
    </location>
</feature>
<feature type="region of interest" description="Disordered" evidence="12">
    <location>
        <begin position="697"/>
        <end position="728"/>
    </location>
</feature>
<feature type="transmembrane region" description="Helical" evidence="13">
    <location>
        <begin position="935"/>
        <end position="955"/>
    </location>
</feature>
<dbReference type="GO" id="GO:0005524">
    <property type="term" value="F:ATP binding"/>
    <property type="evidence" value="ECO:0007669"/>
    <property type="project" value="UniProtKB-KW"/>
</dbReference>
<comment type="caution">
    <text evidence="16">The sequence shown here is derived from an EMBL/GenBank/DDBJ whole genome shotgun (WGS) entry which is preliminary data.</text>
</comment>
<dbReference type="PROSITE" id="PS50929">
    <property type="entry name" value="ABC_TM1F"/>
    <property type="match status" value="2"/>
</dbReference>
<keyword evidence="7" id="KW-0547">Nucleotide-binding</keyword>
<evidence type="ECO:0000256" key="1">
    <source>
        <dbReference type="ARBA" id="ARBA00004128"/>
    </source>
</evidence>
<evidence type="ECO:0000256" key="6">
    <source>
        <dbReference type="ARBA" id="ARBA00022737"/>
    </source>
</evidence>
<keyword evidence="8" id="KW-0067">ATP-binding</keyword>
<feature type="transmembrane region" description="Helical" evidence="13">
    <location>
        <begin position="809"/>
        <end position="826"/>
    </location>
</feature>
<feature type="compositionally biased region" description="Low complexity" evidence="12">
    <location>
        <begin position="30"/>
        <end position="55"/>
    </location>
</feature>
<dbReference type="PANTHER" id="PTHR24223:SF443">
    <property type="entry name" value="MULTIDRUG-RESISTANCE LIKE PROTEIN 1, ISOFORM I"/>
    <property type="match status" value="1"/>
</dbReference>
<dbReference type="CDD" id="cd03250">
    <property type="entry name" value="ABCC_MRP_domain1"/>
    <property type="match status" value="1"/>
</dbReference>
<feature type="compositionally biased region" description="Polar residues" evidence="12">
    <location>
        <begin position="19"/>
        <end position="29"/>
    </location>
</feature>
<evidence type="ECO:0000256" key="7">
    <source>
        <dbReference type="ARBA" id="ARBA00022741"/>
    </source>
</evidence>
<protein>
    <submittedName>
        <fullName evidence="16">Uncharacterized protein</fullName>
    </submittedName>
</protein>
<proteinExistence type="predicted"/>
<dbReference type="PANTHER" id="PTHR24223">
    <property type="entry name" value="ATP-BINDING CASSETTE SUB-FAMILY C"/>
    <property type="match status" value="1"/>
</dbReference>
<keyword evidence="9 13" id="KW-1133">Transmembrane helix</keyword>
<evidence type="ECO:0000256" key="11">
    <source>
        <dbReference type="ARBA" id="ARBA00023180"/>
    </source>
</evidence>
<feature type="transmembrane region" description="Helical" evidence="13">
    <location>
        <begin position="297"/>
        <end position="315"/>
    </location>
</feature>
<feature type="compositionally biased region" description="Pro residues" evidence="12">
    <location>
        <begin position="56"/>
        <end position="68"/>
    </location>
</feature>
<evidence type="ECO:0000259" key="14">
    <source>
        <dbReference type="PROSITE" id="PS50893"/>
    </source>
</evidence>
<feature type="transmembrane region" description="Helical" evidence="13">
    <location>
        <begin position="271"/>
        <end position="291"/>
    </location>
</feature>
<feature type="domain" description="ABC transporter" evidence="14">
    <location>
        <begin position="1121"/>
        <end position="1360"/>
    </location>
</feature>
<dbReference type="GO" id="GO:0140359">
    <property type="term" value="F:ABC-type transporter activity"/>
    <property type="evidence" value="ECO:0007669"/>
    <property type="project" value="InterPro"/>
</dbReference>
<name>A0A8T1W7N7_9STRA</name>
<dbReference type="GO" id="GO:0016887">
    <property type="term" value="F:ATP hydrolysis activity"/>
    <property type="evidence" value="ECO:0007669"/>
    <property type="project" value="InterPro"/>
</dbReference>
<keyword evidence="5 13" id="KW-0812">Transmembrane</keyword>
<reference evidence="16" key="1">
    <citation type="submission" date="2021-02" db="EMBL/GenBank/DDBJ databases">
        <authorList>
            <person name="Palmer J.M."/>
        </authorList>
    </citation>
    <scope>NUCLEOTIDE SEQUENCE</scope>
    <source>
        <strain evidence="16">SCRP734</strain>
    </source>
</reference>
<feature type="region of interest" description="Disordered" evidence="12">
    <location>
        <begin position="1"/>
        <end position="69"/>
    </location>
</feature>
<dbReference type="GO" id="GO:0005886">
    <property type="term" value="C:plasma membrane"/>
    <property type="evidence" value="ECO:0007669"/>
    <property type="project" value="UniProtKB-SubCell"/>
</dbReference>
<keyword evidence="3" id="KW-0813">Transport</keyword>
<keyword evidence="6" id="KW-0677">Repeat</keyword>
<dbReference type="Pfam" id="PF00664">
    <property type="entry name" value="ABC_membrane"/>
    <property type="match status" value="2"/>
</dbReference>
<comment type="subcellular location">
    <subcellularLocation>
        <location evidence="2">Cell membrane</location>
        <topology evidence="2">Multi-pass membrane protein</topology>
    </subcellularLocation>
    <subcellularLocation>
        <location evidence="1">Vacuole membrane</location>
        <topology evidence="1">Multi-pass membrane protein</topology>
    </subcellularLocation>
</comment>
<evidence type="ECO:0000313" key="17">
    <source>
        <dbReference type="Proteomes" id="UP000694044"/>
    </source>
</evidence>
<evidence type="ECO:0000259" key="15">
    <source>
        <dbReference type="PROSITE" id="PS50929"/>
    </source>
</evidence>
<feature type="transmembrane region" description="Helical" evidence="13">
    <location>
        <begin position="142"/>
        <end position="167"/>
    </location>
</feature>
<feature type="transmembrane region" description="Helical" evidence="13">
    <location>
        <begin position="910"/>
        <end position="929"/>
    </location>
</feature>
<dbReference type="SMART" id="SM00382">
    <property type="entry name" value="AAA"/>
    <property type="match status" value="2"/>
</dbReference>
<keyword evidence="11" id="KW-0325">Glycoprotein</keyword>
<feature type="transmembrane region" description="Helical" evidence="13">
    <location>
        <begin position="1041"/>
        <end position="1065"/>
    </location>
</feature>
<organism evidence="16 17">
    <name type="scientific">Phytophthora pseudosyringae</name>
    <dbReference type="NCBI Taxonomy" id="221518"/>
    <lineage>
        <taxon>Eukaryota</taxon>
        <taxon>Sar</taxon>
        <taxon>Stramenopiles</taxon>
        <taxon>Oomycota</taxon>
        <taxon>Peronosporomycetes</taxon>
        <taxon>Peronosporales</taxon>
        <taxon>Peronosporaceae</taxon>
        <taxon>Phytophthora</taxon>
    </lineage>
</organism>
<dbReference type="EMBL" id="JAGDFM010000046">
    <property type="protein sequence ID" value="KAG7389316.1"/>
    <property type="molecule type" value="Genomic_DNA"/>
</dbReference>
<dbReference type="Proteomes" id="UP000694044">
    <property type="component" value="Unassembled WGS sequence"/>
</dbReference>
<evidence type="ECO:0000256" key="3">
    <source>
        <dbReference type="ARBA" id="ARBA00022448"/>
    </source>
</evidence>
<dbReference type="InterPro" id="IPR050173">
    <property type="entry name" value="ABC_transporter_C-like"/>
</dbReference>
<feature type="compositionally biased region" description="Basic and acidic residues" evidence="12">
    <location>
        <begin position="1"/>
        <end position="11"/>
    </location>
</feature>
<evidence type="ECO:0000256" key="13">
    <source>
        <dbReference type="SAM" id="Phobius"/>
    </source>
</evidence>
<accession>A0A8T1W7N7</accession>
<evidence type="ECO:0000256" key="9">
    <source>
        <dbReference type="ARBA" id="ARBA00022989"/>
    </source>
</evidence>
<dbReference type="InterPro" id="IPR011527">
    <property type="entry name" value="ABC1_TM_dom"/>
</dbReference>
<keyword evidence="17" id="KW-1185">Reference proteome</keyword>
<evidence type="ECO:0000256" key="10">
    <source>
        <dbReference type="ARBA" id="ARBA00023136"/>
    </source>
</evidence>
<evidence type="ECO:0000256" key="8">
    <source>
        <dbReference type="ARBA" id="ARBA00022840"/>
    </source>
</evidence>